<gene>
    <name evidence="2" type="ORF">NP493_115g04011</name>
</gene>
<dbReference type="InterPro" id="IPR053012">
    <property type="entry name" value="ER-organelle_contact"/>
</dbReference>
<dbReference type="GO" id="GO:0140284">
    <property type="term" value="C:endoplasmic reticulum-endosome membrane contact site"/>
    <property type="evidence" value="ECO:0007669"/>
    <property type="project" value="TreeGrafter"/>
</dbReference>
<reference evidence="2" key="1">
    <citation type="journal article" date="2023" name="Mol. Biol. Evol.">
        <title>Third-Generation Sequencing Reveals the Adaptive Role of the Epigenome in Three Deep-Sea Polychaetes.</title>
        <authorList>
            <person name="Perez M."/>
            <person name="Aroh O."/>
            <person name="Sun Y."/>
            <person name="Lan Y."/>
            <person name="Juniper S.K."/>
            <person name="Young C.R."/>
            <person name="Angers B."/>
            <person name="Qian P.Y."/>
        </authorList>
    </citation>
    <scope>NUCLEOTIDE SEQUENCE</scope>
    <source>
        <strain evidence="2">R07B-5</strain>
    </source>
</reference>
<comment type="caution">
    <text evidence="2">The sequence shown here is derived from an EMBL/GenBank/DDBJ whole genome shotgun (WGS) entry which is preliminary data.</text>
</comment>
<organism evidence="2 3">
    <name type="scientific">Ridgeia piscesae</name>
    <name type="common">Tubeworm</name>
    <dbReference type="NCBI Taxonomy" id="27915"/>
    <lineage>
        <taxon>Eukaryota</taxon>
        <taxon>Metazoa</taxon>
        <taxon>Spiralia</taxon>
        <taxon>Lophotrochozoa</taxon>
        <taxon>Annelida</taxon>
        <taxon>Polychaeta</taxon>
        <taxon>Sedentaria</taxon>
        <taxon>Canalipalpata</taxon>
        <taxon>Sabellida</taxon>
        <taxon>Siboglinidae</taxon>
        <taxon>Ridgeia</taxon>
    </lineage>
</organism>
<dbReference type="InterPro" id="IPR036865">
    <property type="entry name" value="CRAL-TRIO_dom_sf"/>
</dbReference>
<dbReference type="EMBL" id="JAODUO010000114">
    <property type="protein sequence ID" value="KAK2189078.1"/>
    <property type="molecule type" value="Genomic_DNA"/>
</dbReference>
<dbReference type="AlphaFoldDB" id="A0AAD9P6J1"/>
<proteinExistence type="predicted"/>
<feature type="domain" description="CRAL-TRIO" evidence="1">
    <location>
        <begin position="48"/>
        <end position="196"/>
    </location>
</feature>
<dbReference type="SUPFAM" id="SSF52087">
    <property type="entry name" value="CRAL/TRIO domain"/>
    <property type="match status" value="1"/>
</dbReference>
<protein>
    <recommendedName>
        <fullName evidence="1">CRAL-TRIO domain-containing protein</fullName>
    </recommendedName>
</protein>
<dbReference type="Proteomes" id="UP001209878">
    <property type="component" value="Unassembled WGS sequence"/>
</dbReference>
<dbReference type="PANTHER" id="PTHR46384">
    <property type="entry name" value="MOTILE SPERM DOMAIN-CONTAINING PROTEIN 2"/>
    <property type="match status" value="1"/>
</dbReference>
<accession>A0AAD9P6J1</accession>
<sequence length="196" mass="23209">MEMVQSNDKFLECFLHTCPTLEEVTQDMDLTLKLRKEYTLNDLTMDSFPKEMLERKIIYWHGKNKDGHKIMYFKVAHHKKGTYVEELKKYMAYFLEQHFQEHMGERIAVIFDFSGAGLLNMDLDVTRFIISALSTYFPSTTAYILLFEMPMLLSAVWRIIRSWLSEAQKKKIFQVNKGSIQQYIAADQLEDHMVKK</sequence>
<dbReference type="InterPro" id="IPR001251">
    <property type="entry name" value="CRAL-TRIO_dom"/>
</dbReference>
<evidence type="ECO:0000313" key="2">
    <source>
        <dbReference type="EMBL" id="KAK2189078.1"/>
    </source>
</evidence>
<dbReference type="PROSITE" id="PS50191">
    <property type="entry name" value="CRAL_TRIO"/>
    <property type="match status" value="1"/>
</dbReference>
<dbReference type="PANTHER" id="PTHR46384:SF1">
    <property type="entry name" value="MOTILE SPERM DOMAIN-CONTAINING PROTEIN 2"/>
    <property type="match status" value="1"/>
</dbReference>
<dbReference type="GO" id="GO:0012505">
    <property type="term" value="C:endomembrane system"/>
    <property type="evidence" value="ECO:0007669"/>
    <property type="project" value="TreeGrafter"/>
</dbReference>
<dbReference type="Pfam" id="PF00650">
    <property type="entry name" value="CRAL_TRIO"/>
    <property type="match status" value="1"/>
</dbReference>
<evidence type="ECO:0000313" key="3">
    <source>
        <dbReference type="Proteomes" id="UP001209878"/>
    </source>
</evidence>
<keyword evidence="3" id="KW-1185">Reference proteome</keyword>
<dbReference type="SMART" id="SM00516">
    <property type="entry name" value="SEC14"/>
    <property type="match status" value="1"/>
</dbReference>
<name>A0AAD9P6J1_RIDPI</name>
<dbReference type="CDD" id="cd00170">
    <property type="entry name" value="SEC14"/>
    <property type="match status" value="1"/>
</dbReference>
<evidence type="ECO:0000259" key="1">
    <source>
        <dbReference type="PROSITE" id="PS50191"/>
    </source>
</evidence>
<dbReference type="Gene3D" id="3.40.525.10">
    <property type="entry name" value="CRAL-TRIO lipid binding domain"/>
    <property type="match status" value="1"/>
</dbReference>